<gene>
    <name evidence="1" type="ORF">NCTC9075_01322</name>
</gene>
<accession>A0A377K0N9</accession>
<reference evidence="1 2" key="1">
    <citation type="submission" date="2018-06" db="EMBL/GenBank/DDBJ databases">
        <authorList>
            <consortium name="Pathogen Informatics"/>
            <person name="Doyle S."/>
        </authorList>
    </citation>
    <scope>NUCLEOTIDE SEQUENCE [LARGE SCALE GENOMIC DNA]</scope>
    <source>
        <strain evidence="1 2">NCTC9075</strain>
    </source>
</reference>
<proteinExistence type="predicted"/>
<dbReference type="AlphaFoldDB" id="A0A377K0N9"/>
<sequence length="147" mass="16861">MHRNPRRNSLYQKTIFLPVYGVAEIFNTDAAHTIFLHRIVKMRTYRLHGYPQPVCQKGKPVVMENNPEDHHHLCPGQWSCRMSEQPRPTADGLPDICQASHRGNRNDKKPTPTEHRVCKPFQITVTENHITVFGKCSGQVILATVLQ</sequence>
<protein>
    <submittedName>
        <fullName evidence="1">Uncharacterized protein</fullName>
    </submittedName>
</protein>
<organism evidence="1 2">
    <name type="scientific">Escherichia coli</name>
    <dbReference type="NCBI Taxonomy" id="562"/>
    <lineage>
        <taxon>Bacteria</taxon>
        <taxon>Pseudomonadati</taxon>
        <taxon>Pseudomonadota</taxon>
        <taxon>Gammaproteobacteria</taxon>
        <taxon>Enterobacterales</taxon>
        <taxon>Enterobacteriaceae</taxon>
        <taxon>Escherichia</taxon>
    </lineage>
</organism>
<evidence type="ECO:0000313" key="1">
    <source>
        <dbReference type="EMBL" id="STP17889.1"/>
    </source>
</evidence>
<evidence type="ECO:0000313" key="2">
    <source>
        <dbReference type="Proteomes" id="UP000254181"/>
    </source>
</evidence>
<name>A0A377K0N9_ECOLX</name>
<dbReference type="EMBL" id="UGEM01000004">
    <property type="protein sequence ID" value="STP17889.1"/>
    <property type="molecule type" value="Genomic_DNA"/>
</dbReference>
<dbReference type="Proteomes" id="UP000254181">
    <property type="component" value="Unassembled WGS sequence"/>
</dbReference>